<dbReference type="InterPro" id="IPR006073">
    <property type="entry name" value="GTP-bd"/>
</dbReference>
<sequence>MSSQEEIVIVVMGSTGTGKSSFINLLTGDNTVKIGNTLNSETSEIQLIRFIDPASRRKVVIVDTPGFDDSRSGVTNTNVLTTITEFLLEEYDKDRKINGLVYLHRISDTRFGGQASHNLKLFKSLCGRDNFKNVVALTTFWDRVDDETGRRREAELKAKFMKDLVEGGAHFMRHDRSMEGDRKVLKHILTLASTNHSYSRRDPCRG</sequence>
<evidence type="ECO:0000259" key="1">
    <source>
        <dbReference type="Pfam" id="PF01926"/>
    </source>
</evidence>
<organism evidence="2 3">
    <name type="scientific">Tetrapyrgos nigripes</name>
    <dbReference type="NCBI Taxonomy" id="182062"/>
    <lineage>
        <taxon>Eukaryota</taxon>
        <taxon>Fungi</taxon>
        <taxon>Dikarya</taxon>
        <taxon>Basidiomycota</taxon>
        <taxon>Agaricomycotina</taxon>
        <taxon>Agaricomycetes</taxon>
        <taxon>Agaricomycetidae</taxon>
        <taxon>Agaricales</taxon>
        <taxon>Marasmiineae</taxon>
        <taxon>Marasmiaceae</taxon>
        <taxon>Tetrapyrgos</taxon>
    </lineage>
</organism>
<evidence type="ECO:0000313" key="3">
    <source>
        <dbReference type="Proteomes" id="UP000559256"/>
    </source>
</evidence>
<dbReference type="Pfam" id="PF01926">
    <property type="entry name" value="MMR_HSR1"/>
    <property type="match status" value="1"/>
</dbReference>
<dbReference type="AlphaFoldDB" id="A0A8H5FPJ5"/>
<evidence type="ECO:0000313" key="2">
    <source>
        <dbReference type="EMBL" id="KAF5344097.1"/>
    </source>
</evidence>
<reference evidence="2 3" key="1">
    <citation type="journal article" date="2020" name="ISME J.">
        <title>Uncovering the hidden diversity of litter-decomposition mechanisms in mushroom-forming fungi.</title>
        <authorList>
            <person name="Floudas D."/>
            <person name="Bentzer J."/>
            <person name="Ahren D."/>
            <person name="Johansson T."/>
            <person name="Persson P."/>
            <person name="Tunlid A."/>
        </authorList>
    </citation>
    <scope>NUCLEOTIDE SEQUENCE [LARGE SCALE GENOMIC DNA]</scope>
    <source>
        <strain evidence="2 3">CBS 291.85</strain>
    </source>
</reference>
<dbReference type="SUPFAM" id="SSF52540">
    <property type="entry name" value="P-loop containing nucleoside triphosphate hydrolases"/>
    <property type="match status" value="1"/>
</dbReference>
<dbReference type="Gene3D" id="3.40.50.300">
    <property type="entry name" value="P-loop containing nucleotide triphosphate hydrolases"/>
    <property type="match status" value="1"/>
</dbReference>
<name>A0A8H5FPJ5_9AGAR</name>
<keyword evidence="3" id="KW-1185">Reference proteome</keyword>
<dbReference type="OrthoDB" id="8954335at2759"/>
<dbReference type="GO" id="GO:0005525">
    <property type="term" value="F:GTP binding"/>
    <property type="evidence" value="ECO:0007669"/>
    <property type="project" value="InterPro"/>
</dbReference>
<accession>A0A8H5FPJ5</accession>
<feature type="domain" description="G" evidence="1">
    <location>
        <begin position="9"/>
        <end position="75"/>
    </location>
</feature>
<protein>
    <recommendedName>
        <fullName evidence="1">G domain-containing protein</fullName>
    </recommendedName>
</protein>
<dbReference type="EMBL" id="JAACJM010000129">
    <property type="protein sequence ID" value="KAF5344097.1"/>
    <property type="molecule type" value="Genomic_DNA"/>
</dbReference>
<comment type="caution">
    <text evidence="2">The sequence shown here is derived from an EMBL/GenBank/DDBJ whole genome shotgun (WGS) entry which is preliminary data.</text>
</comment>
<proteinExistence type="predicted"/>
<dbReference type="Proteomes" id="UP000559256">
    <property type="component" value="Unassembled WGS sequence"/>
</dbReference>
<gene>
    <name evidence="2" type="ORF">D9758_008875</name>
</gene>
<dbReference type="InterPro" id="IPR027417">
    <property type="entry name" value="P-loop_NTPase"/>
</dbReference>